<gene>
    <name evidence="1" type="ORF">MILVUS5_LOCUS2328</name>
</gene>
<accession>A0ACB0IET5</accession>
<keyword evidence="2" id="KW-1185">Reference proteome</keyword>
<dbReference type="Proteomes" id="UP001177021">
    <property type="component" value="Unassembled WGS sequence"/>
</dbReference>
<protein>
    <submittedName>
        <fullName evidence="1">Uncharacterized protein</fullName>
    </submittedName>
</protein>
<comment type="caution">
    <text evidence="1">The sequence shown here is derived from an EMBL/GenBank/DDBJ whole genome shotgun (WGS) entry which is preliminary data.</text>
</comment>
<dbReference type="EMBL" id="CASHSV030000001">
    <property type="protein sequence ID" value="CAJ2630566.1"/>
    <property type="molecule type" value="Genomic_DNA"/>
</dbReference>
<name>A0ACB0IET5_TRIPR</name>
<reference evidence="1" key="1">
    <citation type="submission" date="2023-10" db="EMBL/GenBank/DDBJ databases">
        <authorList>
            <person name="Rodriguez Cubillos JULIANA M."/>
            <person name="De Vega J."/>
        </authorList>
    </citation>
    <scope>NUCLEOTIDE SEQUENCE</scope>
</reference>
<proteinExistence type="predicted"/>
<evidence type="ECO:0000313" key="2">
    <source>
        <dbReference type="Proteomes" id="UP001177021"/>
    </source>
</evidence>
<evidence type="ECO:0000313" key="1">
    <source>
        <dbReference type="EMBL" id="CAJ2630566.1"/>
    </source>
</evidence>
<sequence length="521" mass="59855">MIMSLSRSFRKFPNLVTLSKSYPHSLTSSHFDHNYSTPTFQFIHNPSGFLKFHIFPFHTSRANKPKTTNPDAETICKILSTKPDSPVDVSLANFPVKVSPELVVDVLNKLSNAGILALSFFRWAEKQKGFEHSTESFHALIEALGKIKQFKMIWNLVDDMKQRKLLNGDTFSLIARRYVRARIIKEALKTFERMEKYELKPQISDFNKLIDVLCKSKFHVEKAQELFDKMRQWNLEPNLKSYTILLEGWSQQQNLLKVREVCREMRDEGFEPDVVTYGILINAYCKAKKYDEAIGFYHEMKSKNISPSPHIYCTLIIGLGNGNRLNEALEFFEKSKVSGFPPEAPTYNAVVGAYCWSGRMDDACRIVDEMRDLGIGPNSRTYDIILVHLIKGGRAKEAYSVFKRMSSEIECEPRVSTYEIMVRMLCNEDQLDLAMVVWDEMKDKGILPGIHMFSTLIISLCHENKLDEACKYFQQMLDVGIRPTANMFSAFKKALIDAGMESTVIHFARKVDKLRNTPLIA</sequence>
<organism evidence="1 2">
    <name type="scientific">Trifolium pratense</name>
    <name type="common">Red clover</name>
    <dbReference type="NCBI Taxonomy" id="57577"/>
    <lineage>
        <taxon>Eukaryota</taxon>
        <taxon>Viridiplantae</taxon>
        <taxon>Streptophyta</taxon>
        <taxon>Embryophyta</taxon>
        <taxon>Tracheophyta</taxon>
        <taxon>Spermatophyta</taxon>
        <taxon>Magnoliopsida</taxon>
        <taxon>eudicotyledons</taxon>
        <taxon>Gunneridae</taxon>
        <taxon>Pentapetalae</taxon>
        <taxon>rosids</taxon>
        <taxon>fabids</taxon>
        <taxon>Fabales</taxon>
        <taxon>Fabaceae</taxon>
        <taxon>Papilionoideae</taxon>
        <taxon>50 kb inversion clade</taxon>
        <taxon>NPAAA clade</taxon>
        <taxon>Hologalegina</taxon>
        <taxon>IRL clade</taxon>
        <taxon>Trifolieae</taxon>
        <taxon>Trifolium</taxon>
    </lineage>
</organism>